<evidence type="ECO:0000256" key="1">
    <source>
        <dbReference type="ARBA" id="ARBA00004651"/>
    </source>
</evidence>
<dbReference type="PANTHER" id="PTHR30086:SF20">
    <property type="entry name" value="ARGININE EXPORTER PROTEIN ARGO-RELATED"/>
    <property type="match status" value="1"/>
</dbReference>
<comment type="subcellular location">
    <subcellularLocation>
        <location evidence="1">Cell membrane</location>
        <topology evidence="1">Multi-pass membrane protein</topology>
    </subcellularLocation>
</comment>
<evidence type="ECO:0000313" key="7">
    <source>
        <dbReference type="EMBL" id="MFC7434949.1"/>
    </source>
</evidence>
<feature type="transmembrane region" description="Helical" evidence="6">
    <location>
        <begin position="70"/>
        <end position="87"/>
    </location>
</feature>
<reference evidence="8" key="1">
    <citation type="journal article" date="2019" name="Int. J. Syst. Evol. Microbiol.">
        <title>The Global Catalogue of Microorganisms (GCM) 10K type strain sequencing project: providing services to taxonomists for standard genome sequencing and annotation.</title>
        <authorList>
            <consortium name="The Broad Institute Genomics Platform"/>
            <consortium name="The Broad Institute Genome Sequencing Center for Infectious Disease"/>
            <person name="Wu L."/>
            <person name="Ma J."/>
        </authorList>
    </citation>
    <scope>NUCLEOTIDE SEQUENCE [LARGE SCALE GENOMIC DNA]</scope>
    <source>
        <strain evidence="8">CCUG 54518</strain>
    </source>
</reference>
<comment type="caution">
    <text evidence="7">The sequence shown here is derived from an EMBL/GenBank/DDBJ whole genome shotgun (WGS) entry which is preliminary data.</text>
</comment>
<feature type="transmembrane region" description="Helical" evidence="6">
    <location>
        <begin position="145"/>
        <end position="168"/>
    </location>
</feature>
<organism evidence="7 8">
    <name type="scientific">Hydrogenophaga bisanensis</name>
    <dbReference type="NCBI Taxonomy" id="439611"/>
    <lineage>
        <taxon>Bacteria</taxon>
        <taxon>Pseudomonadati</taxon>
        <taxon>Pseudomonadota</taxon>
        <taxon>Betaproteobacteria</taxon>
        <taxon>Burkholderiales</taxon>
        <taxon>Comamonadaceae</taxon>
        <taxon>Hydrogenophaga</taxon>
    </lineage>
</organism>
<evidence type="ECO:0000256" key="6">
    <source>
        <dbReference type="SAM" id="Phobius"/>
    </source>
</evidence>
<feature type="transmembrane region" description="Helical" evidence="6">
    <location>
        <begin position="41"/>
        <end position="65"/>
    </location>
</feature>
<evidence type="ECO:0000256" key="4">
    <source>
        <dbReference type="ARBA" id="ARBA00022989"/>
    </source>
</evidence>
<dbReference type="InterPro" id="IPR001123">
    <property type="entry name" value="LeuE-type"/>
</dbReference>
<keyword evidence="4 6" id="KW-1133">Transmembrane helix</keyword>
<dbReference type="Proteomes" id="UP001596495">
    <property type="component" value="Unassembled WGS sequence"/>
</dbReference>
<dbReference type="PANTHER" id="PTHR30086">
    <property type="entry name" value="ARGININE EXPORTER PROTEIN ARGO"/>
    <property type="match status" value="1"/>
</dbReference>
<sequence>MNATEFSALLVLATATSFTPGPNTTLSTALAANFGLRRALRFIVAVPVGWGLLFTLCTAGVGALVMAVPVLRWAILLGGTGYLLWLARRLWGSRSMSQADPARLNVGFWQGVGLQFLNIKAWMLALSIVAGWIAGHADAMARYAAVLPVLLAYAFFSNFSYALVGSLLRHWLAGPVVDGQATGARLQAFNRMMSLALVLTAVWMVAGGAGLNGKVGA</sequence>
<keyword evidence="3 6" id="KW-0812">Transmembrane</keyword>
<evidence type="ECO:0000256" key="2">
    <source>
        <dbReference type="ARBA" id="ARBA00022475"/>
    </source>
</evidence>
<keyword evidence="5 6" id="KW-0472">Membrane</keyword>
<protein>
    <submittedName>
        <fullName evidence="7">LysE family translocator</fullName>
    </submittedName>
</protein>
<gene>
    <name evidence="7" type="ORF">ACFQNJ_10535</name>
</gene>
<accession>A0ABW2RA14</accession>
<dbReference type="Pfam" id="PF01810">
    <property type="entry name" value="LysE"/>
    <property type="match status" value="1"/>
</dbReference>
<proteinExistence type="predicted"/>
<evidence type="ECO:0000313" key="8">
    <source>
        <dbReference type="Proteomes" id="UP001596495"/>
    </source>
</evidence>
<feature type="transmembrane region" description="Helical" evidence="6">
    <location>
        <begin position="188"/>
        <end position="211"/>
    </location>
</feature>
<dbReference type="EMBL" id="JBHTBX010000006">
    <property type="protein sequence ID" value="MFC7434949.1"/>
    <property type="molecule type" value="Genomic_DNA"/>
</dbReference>
<dbReference type="RefSeq" id="WP_382256901.1">
    <property type="nucleotide sequence ID" value="NZ_JBHTBX010000006.1"/>
</dbReference>
<evidence type="ECO:0000256" key="5">
    <source>
        <dbReference type="ARBA" id="ARBA00023136"/>
    </source>
</evidence>
<evidence type="ECO:0000256" key="3">
    <source>
        <dbReference type="ARBA" id="ARBA00022692"/>
    </source>
</evidence>
<keyword evidence="8" id="KW-1185">Reference proteome</keyword>
<feature type="transmembrane region" description="Helical" evidence="6">
    <location>
        <begin position="107"/>
        <end position="133"/>
    </location>
</feature>
<name>A0ABW2RA14_9BURK</name>
<keyword evidence="2" id="KW-1003">Cell membrane</keyword>